<sequence length="1463" mass="161854">MSPHRHPSRRAGQASLLGCGLLSALLALLAVLVMLLVPAAGVAATSPAVGKVAILSTSFVLERKFTLMEQAARGQGVELDWVQVDRAEAARIARALDGARLVILDAPRQEDQAQVERAAGEALRRTGIRGVSINVMSPPVRLRPLGLAREQAQRIYDYYTLGMPVNRERLFAYLADLMRGGDGAAVPAPQTLPDGGIYHPAHRELVHEDLPGYLAWWSQARGQDWRGRPVIGIEMSSSYISDAQTRLIDTLIEDIERRGGVPLAFYRNLRGTAPSGSSGSPASGGSAASSDGPQAGGGAAATSGSAWPRGGGDATSRDGASFAAPTSGPWAMGASDRAPGGATPDGTGMPLAQILRDPLATESFPNPRERAAPPPEPLITLQGRTLPNVLLVYTFLGMDPDGRRAWLQSLDIPAVNLLVYRTGSIADYRRDLAGVPTFFVPFNLTTAEYIGLIDPVVVGANEGGEIVPIPEQVDLLLGKAFNLVRLQTTPNAEKRLALFFWNHPPGQNNQGASNLNVPRSIERLTARLREAGYRVEPAQESAIIAAVRQMQEPAYRRGTLARLMQTPHWDFLPLARYRAYFDGLPADVRQRITDFWGAPEKSPWFTRVGGQPGFVVPRLQLGQLVVLPQPWRGETAWGAHDEKKSFHDTKMPLSHHYIAVYLWAREQFGAHAIVHLGTHGTQEWTPGKERGLWAWDDPNLLVRNTPVVYPYIVDNIGEALHVKRRGRGVIVSHQTPPFTPAGLSEDFVRLADLVREYEAADEGLVREGSRKLIIEQAVRMNVHRDLKWKLAEVERDFDRHLRELQDWLESLGEAQQPLGLHTLGETAPREHLVVNVMQMLGEPLYRATGVTNPRKAFAVDFRQLRQLAPYRFVDEWVFSGRPLAELADPTLRALAERGRRFAADLRAEQETEAVLRALAARWVMPSYGGDPIRNPDALPTGRNVYGFDPSRVPTRSAYEAGKKALDALITEYRVKTGQPPTKLAFTMWSTETLRHLGILEAQALYALGVRPRWDAGGRVIGMEVIPITELGRPRIDVVISMTGLWRDQFPNVMERLNEAIALVEALPEEAVVNPVRANTARVEQALRARGIPAAEAREFALTRLFGNESGDYGTGLPEATLASDQWNEGDGRLENLYLARMSWGYGPNQANWSRKLRDAAGQEVNVYAEHLRGTSAAVFSRSSNLRGLLDTDHPFEYLGGISLAVRHLDGKSPQLFISNLRDPNRARLQGADNFLAMELRSVYHHPNWVREMQAEGYSGAQQLLNIVNNFWGWQVMDRSVVRNDQWQDFKAIYVDDRYKLGLRAWFEKHHPAALAQITERMLEAIRKGYWQADEATQRDLARTWLDIARRHDVQTLNETFKAYVAELTGGGFGLGAALARPAEARPAAAAQPARADDVPPPAPQPPVVRGQQLVEQPRSPEAVQRLIWTYALLMLAVLAAGAVWQAWLARHTRQRRPAMTTQP</sequence>
<proteinExistence type="predicted"/>
<feature type="domain" description="CobN/magnesium chelatase" evidence="3">
    <location>
        <begin position="399"/>
        <end position="1336"/>
    </location>
</feature>
<evidence type="ECO:0000259" key="3">
    <source>
        <dbReference type="Pfam" id="PF02514"/>
    </source>
</evidence>
<reference evidence="4 5" key="1">
    <citation type="submission" date="2019-07" db="EMBL/GenBank/DDBJ databases">
        <title>Tepidimonas alkaliphilus YIM 72238 draft genome.</title>
        <authorList>
            <person name="Da Costa M.S."/>
            <person name="Froufe H.J.C."/>
            <person name="Egas C."/>
            <person name="Albuquerque L."/>
        </authorList>
    </citation>
    <scope>NUCLEOTIDE SEQUENCE [LARGE SCALE GENOMIC DNA]</scope>
    <source>
        <strain evidence="4 5">YIM 72238</strain>
    </source>
</reference>
<keyword evidence="2" id="KW-0812">Transmembrane</keyword>
<dbReference type="OrthoDB" id="9757976at2"/>
<dbReference type="RefSeq" id="WP_143891332.1">
    <property type="nucleotide sequence ID" value="NZ_VJNB01000013.1"/>
</dbReference>
<feature type="region of interest" description="Disordered" evidence="1">
    <location>
        <begin position="1385"/>
        <end position="1415"/>
    </location>
</feature>
<name>A0A554W4J2_9BURK</name>
<keyword evidence="4" id="KW-0436">Ligase</keyword>
<dbReference type="InterPro" id="IPR003672">
    <property type="entry name" value="CobN/Mg_chltase"/>
</dbReference>
<gene>
    <name evidence="4" type="primary">cobN_2</name>
    <name evidence="4" type="ORF">Talka_02141</name>
</gene>
<keyword evidence="5" id="KW-1185">Reference proteome</keyword>
<dbReference type="NCBIfam" id="NF004644">
    <property type="entry name" value="PRK05989.2-2"/>
    <property type="match status" value="1"/>
</dbReference>
<feature type="transmembrane region" description="Helical" evidence="2">
    <location>
        <begin position="1427"/>
        <end position="1449"/>
    </location>
</feature>
<protein>
    <submittedName>
        <fullName evidence="4">Aerobic cobaltochelatase subunit CobN</fullName>
        <ecNumber evidence="4">6.6.1.2</ecNumber>
    </submittedName>
</protein>
<dbReference type="PANTHER" id="PTHR44119">
    <property type="entry name" value="MAGNESIUM-CHELATASE SUBUNIT CHLH, CHLOROPLASTIC"/>
    <property type="match status" value="1"/>
</dbReference>
<comment type="caution">
    <text evidence="4">The sequence shown here is derived from an EMBL/GenBank/DDBJ whole genome shotgun (WGS) entry which is preliminary data.</text>
</comment>
<dbReference type="EMBL" id="VJNB01000013">
    <property type="protein sequence ID" value="TSE18498.1"/>
    <property type="molecule type" value="Genomic_DNA"/>
</dbReference>
<dbReference type="Proteomes" id="UP000315736">
    <property type="component" value="Unassembled WGS sequence"/>
</dbReference>
<evidence type="ECO:0000256" key="1">
    <source>
        <dbReference type="SAM" id="MobiDB-lite"/>
    </source>
</evidence>
<dbReference type="GO" id="GO:0051116">
    <property type="term" value="F:cobaltochelatase activity"/>
    <property type="evidence" value="ECO:0007669"/>
    <property type="project" value="UniProtKB-EC"/>
</dbReference>
<feature type="domain" description="CobN/magnesium chelatase" evidence="3">
    <location>
        <begin position="156"/>
        <end position="268"/>
    </location>
</feature>
<dbReference type="CDD" id="cd10150">
    <property type="entry name" value="CobN_like"/>
    <property type="match status" value="1"/>
</dbReference>
<accession>A0A554W4J2</accession>
<dbReference type="EC" id="6.6.1.2" evidence="4"/>
<keyword evidence="2" id="KW-1133">Transmembrane helix</keyword>
<dbReference type="PANTHER" id="PTHR44119:SF4">
    <property type="entry name" value="AEROBIC COBALTOCHELATASE SUBUNIT COBN"/>
    <property type="match status" value="1"/>
</dbReference>
<evidence type="ECO:0000256" key="2">
    <source>
        <dbReference type="SAM" id="Phobius"/>
    </source>
</evidence>
<feature type="compositionally biased region" description="Low complexity" evidence="1">
    <location>
        <begin position="272"/>
        <end position="293"/>
    </location>
</feature>
<evidence type="ECO:0000313" key="4">
    <source>
        <dbReference type="EMBL" id="TSE18498.1"/>
    </source>
</evidence>
<evidence type="ECO:0000313" key="5">
    <source>
        <dbReference type="Proteomes" id="UP000315736"/>
    </source>
</evidence>
<organism evidence="4 5">
    <name type="scientific">Tepidimonas alkaliphilus</name>
    <dbReference type="NCBI Taxonomy" id="2588942"/>
    <lineage>
        <taxon>Bacteria</taxon>
        <taxon>Pseudomonadati</taxon>
        <taxon>Pseudomonadota</taxon>
        <taxon>Betaproteobacteria</taxon>
        <taxon>Burkholderiales</taxon>
        <taxon>Tepidimonas</taxon>
    </lineage>
</organism>
<keyword evidence="2" id="KW-0472">Membrane</keyword>
<dbReference type="Pfam" id="PF02514">
    <property type="entry name" value="CobN-Mg_chel"/>
    <property type="match status" value="2"/>
</dbReference>
<feature type="region of interest" description="Disordered" evidence="1">
    <location>
        <begin position="272"/>
        <end position="351"/>
    </location>
</feature>